<dbReference type="AlphaFoldDB" id="A0A8T4ITS3"/>
<feature type="region of interest" description="Disordered" evidence="1">
    <location>
        <begin position="52"/>
        <end position="76"/>
    </location>
</feature>
<dbReference type="Proteomes" id="UP000675554">
    <property type="component" value="Unassembled WGS sequence"/>
</dbReference>
<comment type="caution">
    <text evidence="2">The sequence shown here is derived from an EMBL/GenBank/DDBJ whole genome shotgun (WGS) entry which is preliminary data.</text>
</comment>
<protein>
    <submittedName>
        <fullName evidence="2">Uncharacterized protein</fullName>
    </submittedName>
</protein>
<evidence type="ECO:0000313" key="2">
    <source>
        <dbReference type="EMBL" id="MBR7675791.1"/>
    </source>
</evidence>
<evidence type="ECO:0000313" key="3">
    <source>
        <dbReference type="Proteomes" id="UP000675554"/>
    </source>
</evidence>
<name>A0A8T4ITS3_9ACTN</name>
<feature type="region of interest" description="Disordered" evidence="1">
    <location>
        <begin position="342"/>
        <end position="363"/>
    </location>
</feature>
<keyword evidence="3" id="KW-1185">Reference proteome</keyword>
<sequence>MLLPRLRALPRRARLALTTGTVALAVLVVGGAVALVPALSGDADAASACRQAPDSARRLAADPRRATDALDPGEDMRRTEPLRRLLRTGEVPLCEGAKGTEAAGRALVAAATGAPDGARDTRDAGDAGDARDAQPHTAAQARIVHGAVVLLGEDPYDEADFPLALAPYIARVLAAYIGDVRRDIDYPAERDWPRPTATRDEARYEDGSGNWSEPFPNGRDVHAVFSVAQASQRLKAVVHHAVADPHAYAILYDAERAHFAAYLERLDDDASEPGHSGPDGLMGTEVEFSRTTGFLAVLARSRTSHVEDGTVPDLAAFDRAVLRHTRGTYLAADHRVTSRPPMATVAQRRPDAGPGPGTGPEKGERAVARLLDTRVRLFETFDAWAKDRDVPEGTAQRLRTALETRYTRALAY</sequence>
<proteinExistence type="predicted"/>
<organism evidence="2 3">
    <name type="scientific">Streptomyces daliensis</name>
    <dbReference type="NCBI Taxonomy" id="299421"/>
    <lineage>
        <taxon>Bacteria</taxon>
        <taxon>Bacillati</taxon>
        <taxon>Actinomycetota</taxon>
        <taxon>Actinomycetes</taxon>
        <taxon>Kitasatosporales</taxon>
        <taxon>Streptomycetaceae</taxon>
        <taxon>Streptomyces</taxon>
    </lineage>
</organism>
<gene>
    <name evidence="2" type="ORF">KDA82_22800</name>
</gene>
<feature type="compositionally biased region" description="Basic and acidic residues" evidence="1">
    <location>
        <begin position="117"/>
        <end position="134"/>
    </location>
</feature>
<dbReference type="EMBL" id="JAGSMN010000533">
    <property type="protein sequence ID" value="MBR7675791.1"/>
    <property type="molecule type" value="Genomic_DNA"/>
</dbReference>
<reference evidence="2" key="1">
    <citation type="submission" date="2021-04" db="EMBL/GenBank/DDBJ databases">
        <title>Sequencing of actinobacteria type strains.</title>
        <authorList>
            <person name="Nguyen G.-S."/>
            <person name="Wentzel A."/>
        </authorList>
    </citation>
    <scope>NUCLEOTIDE SEQUENCE</scope>
    <source>
        <strain evidence="2">DSM 42095</strain>
    </source>
</reference>
<evidence type="ECO:0000256" key="1">
    <source>
        <dbReference type="SAM" id="MobiDB-lite"/>
    </source>
</evidence>
<accession>A0A8T4ITS3</accession>
<feature type="compositionally biased region" description="Basic and acidic residues" evidence="1">
    <location>
        <begin position="55"/>
        <end position="76"/>
    </location>
</feature>
<feature type="region of interest" description="Disordered" evidence="1">
    <location>
        <begin position="111"/>
        <end position="137"/>
    </location>
</feature>